<dbReference type="EMBL" id="JABBWG010000002">
    <property type="protein sequence ID" value="KAG1825482.1"/>
    <property type="molecule type" value="Genomic_DNA"/>
</dbReference>
<sequence length="295" mass="32571">MSNPEYNFNFNPPPPLYGHPGTPAGHAYSGMVGAHEMGRAMYQGGPAGMSDGCPICIQHVEAAKTEFKAKIKSLEEQFEQKVASLLASKSQVDVGDGFEAETNEEFEKDVEKLEKSALAFSDNSLKMLMGSAKLTVDMLPSYPSDKNKWLLDPATNEHLMCFRWTESHQHSDNHANILRIITYICQHSTTVCAGTGPALRDISDKDLCTCVVKKYQDLQKNLWKAGRLSGHPVVPLTAVASTVEDDLLGPSAQPVAVMATSRAKLQSRARGKLEVHICKYKNLPEDSEFRMRIRC</sequence>
<dbReference type="Proteomes" id="UP000807769">
    <property type="component" value="Unassembled WGS sequence"/>
</dbReference>
<organism evidence="1 2">
    <name type="scientific">Suillus subaureus</name>
    <dbReference type="NCBI Taxonomy" id="48587"/>
    <lineage>
        <taxon>Eukaryota</taxon>
        <taxon>Fungi</taxon>
        <taxon>Dikarya</taxon>
        <taxon>Basidiomycota</taxon>
        <taxon>Agaricomycotina</taxon>
        <taxon>Agaricomycetes</taxon>
        <taxon>Agaricomycetidae</taxon>
        <taxon>Boletales</taxon>
        <taxon>Suillineae</taxon>
        <taxon>Suillaceae</taxon>
        <taxon>Suillus</taxon>
    </lineage>
</organism>
<reference evidence="1" key="1">
    <citation type="journal article" date="2020" name="New Phytol.">
        <title>Comparative genomics reveals dynamic genome evolution in host specialist ectomycorrhizal fungi.</title>
        <authorList>
            <person name="Lofgren L.A."/>
            <person name="Nguyen N.H."/>
            <person name="Vilgalys R."/>
            <person name="Ruytinx J."/>
            <person name="Liao H.L."/>
            <person name="Branco S."/>
            <person name="Kuo A."/>
            <person name="LaButti K."/>
            <person name="Lipzen A."/>
            <person name="Andreopoulos W."/>
            <person name="Pangilinan J."/>
            <person name="Riley R."/>
            <person name="Hundley H."/>
            <person name="Na H."/>
            <person name="Barry K."/>
            <person name="Grigoriev I.V."/>
            <person name="Stajich J.E."/>
            <person name="Kennedy P.G."/>
        </authorList>
    </citation>
    <scope>NUCLEOTIDE SEQUENCE</scope>
    <source>
        <strain evidence="1">MN1</strain>
    </source>
</reference>
<comment type="caution">
    <text evidence="1">The sequence shown here is derived from an EMBL/GenBank/DDBJ whole genome shotgun (WGS) entry which is preliminary data.</text>
</comment>
<gene>
    <name evidence="1" type="ORF">BJ212DRAFT_1294914</name>
</gene>
<dbReference type="GeneID" id="64626284"/>
<name>A0A9P7ELI4_9AGAM</name>
<dbReference type="AlphaFoldDB" id="A0A9P7ELI4"/>
<evidence type="ECO:0000313" key="1">
    <source>
        <dbReference type="EMBL" id="KAG1825482.1"/>
    </source>
</evidence>
<keyword evidence="2" id="KW-1185">Reference proteome</keyword>
<evidence type="ECO:0000313" key="2">
    <source>
        <dbReference type="Proteomes" id="UP000807769"/>
    </source>
</evidence>
<accession>A0A9P7ELI4</accession>
<dbReference type="RefSeq" id="XP_041198735.1">
    <property type="nucleotide sequence ID" value="XM_041332267.1"/>
</dbReference>
<dbReference type="OrthoDB" id="2685572at2759"/>
<protein>
    <submittedName>
        <fullName evidence="1">Uncharacterized protein</fullName>
    </submittedName>
</protein>
<proteinExistence type="predicted"/>